<organismHost>
    <name type="scientific">Escherichia coli</name>
    <dbReference type="NCBI Taxonomy" id="562"/>
</organismHost>
<organism evidence="2 3">
    <name type="scientific">Escherichia phage vB_EcoM_Goslar</name>
    <dbReference type="NCBI Taxonomy" id="2502409"/>
    <lineage>
        <taxon>Viruses</taxon>
        <taxon>Duplodnaviria</taxon>
        <taxon>Heunggongvirae</taxon>
        <taxon>Uroviricota</taxon>
        <taxon>Caudoviricetes</taxon>
        <taxon>Chimalliviridae</taxon>
        <taxon>Goslarvirus</taxon>
        <taxon>Goslarvirus goslar</taxon>
    </lineage>
</organism>
<evidence type="ECO:0000313" key="3">
    <source>
        <dbReference type="Proteomes" id="UP000294673"/>
    </source>
</evidence>
<dbReference type="Proteomes" id="UP000294673">
    <property type="component" value="Segment"/>
</dbReference>
<accession>A0A482GDT2</accession>
<keyword evidence="3" id="KW-1185">Reference proteome</keyword>
<sequence>MAISTDKTPNSGARLQDGNSWHDNTDAYYNTMICWTFDVRDIATQVQNNYPGVKYLESINGYVNAKEKKHGQGTNPVIIPNIPPQQFTSLKNMSPSLWWNAGGRGSNGNVNGDSRSHTWQPWNANANWSAVPVTELLSSPLPVAFIFKAVSGKHNVAVWNCHLYNLTFYYIRPGFPGWCGNIMSQNGRAVPGWASQLVSGNWLTSFVGGKQYI</sequence>
<gene>
    <name evidence="2" type="ORF">Goslar_00087</name>
</gene>
<feature type="region of interest" description="Disordered" evidence="1">
    <location>
        <begin position="1"/>
        <end position="20"/>
    </location>
</feature>
<proteinExistence type="predicted"/>
<protein>
    <submittedName>
        <fullName evidence="2">Uncharacterized protein</fullName>
    </submittedName>
</protein>
<evidence type="ECO:0000256" key="1">
    <source>
        <dbReference type="SAM" id="MobiDB-lite"/>
    </source>
</evidence>
<dbReference type="EMBL" id="MK327938">
    <property type="protein sequence ID" value="QBO63880.1"/>
    <property type="molecule type" value="Genomic_DNA"/>
</dbReference>
<reference evidence="2 3" key="1">
    <citation type="submission" date="2018-12" db="EMBL/GenBank/DDBJ databases">
        <title>Still something new to discover - new insights into E. coli phage diversity and taxonomy.</title>
        <authorList>
            <person name="Korf I.H.E."/>
            <person name="Adriaennsens E."/>
            <person name="Dreiseikelmann B."/>
            <person name="Kropinski A."/>
            <person name="Nimtz M."/>
            <person name="Meier-Kolthoff J.P."/>
            <person name="Rohde M."/>
            <person name="van Raaij M."/>
            <person name="Wittmann J."/>
        </authorList>
    </citation>
    <scope>NUCLEOTIDE SEQUENCE [LARGE SCALE GENOMIC DNA]</scope>
</reference>
<name>A0A482GDT2_BPGOS</name>
<evidence type="ECO:0000313" key="2">
    <source>
        <dbReference type="EMBL" id="QBO63880.1"/>
    </source>
</evidence>